<reference evidence="1 2" key="1">
    <citation type="submission" date="2019-06" db="EMBL/GenBank/DDBJ databases">
        <title>Genomic Encyclopedia of Type Strains, Phase IV (KMG-V): Genome sequencing to study the core and pangenomes of soil and plant-associated prokaryotes.</title>
        <authorList>
            <person name="Whitman W."/>
        </authorList>
    </citation>
    <scope>NUCLEOTIDE SEQUENCE [LARGE SCALE GENOMIC DNA]</scope>
    <source>
        <strain evidence="1 2">BR 10355</strain>
    </source>
</reference>
<dbReference type="AlphaFoldDB" id="A0A560LNK1"/>
<name>A0A560LNK1_9BRAD</name>
<dbReference type="PANTHER" id="PTHR30451">
    <property type="entry name" value="OUTER MEMBRANE USHER PROTEIN"/>
    <property type="match status" value="1"/>
</dbReference>
<dbReference type="PANTHER" id="PTHR30451:SF5">
    <property type="entry name" value="SLR0019 PROTEIN"/>
    <property type="match status" value="1"/>
</dbReference>
<dbReference type="Gene3D" id="2.60.40.3110">
    <property type="match status" value="1"/>
</dbReference>
<dbReference type="OrthoDB" id="8587at2"/>
<dbReference type="Pfam" id="PF00577">
    <property type="entry name" value="Usher"/>
    <property type="match status" value="2"/>
</dbReference>
<dbReference type="Proteomes" id="UP000321304">
    <property type="component" value="Unassembled WGS sequence"/>
</dbReference>
<dbReference type="GO" id="GO:0009297">
    <property type="term" value="P:pilus assembly"/>
    <property type="evidence" value="ECO:0007669"/>
    <property type="project" value="InterPro"/>
</dbReference>
<keyword evidence="2" id="KW-1185">Reference proteome</keyword>
<dbReference type="InterPro" id="IPR042186">
    <property type="entry name" value="FimD_plug_dom"/>
</dbReference>
<proteinExistence type="predicted"/>
<dbReference type="GO" id="GO:0009279">
    <property type="term" value="C:cell outer membrane"/>
    <property type="evidence" value="ECO:0007669"/>
    <property type="project" value="TreeGrafter"/>
</dbReference>
<dbReference type="InterPro" id="IPR000015">
    <property type="entry name" value="Fimb_usher"/>
</dbReference>
<organism evidence="1 2">
    <name type="scientific">Bradyrhizobium macuxiense</name>
    <dbReference type="NCBI Taxonomy" id="1755647"/>
    <lineage>
        <taxon>Bacteria</taxon>
        <taxon>Pseudomonadati</taxon>
        <taxon>Pseudomonadota</taxon>
        <taxon>Alphaproteobacteria</taxon>
        <taxon>Hyphomicrobiales</taxon>
        <taxon>Nitrobacteraceae</taxon>
        <taxon>Bradyrhizobium</taxon>
    </lineage>
</organism>
<evidence type="ECO:0000313" key="2">
    <source>
        <dbReference type="Proteomes" id="UP000321304"/>
    </source>
</evidence>
<protein>
    <submittedName>
        <fullName evidence="1">Outer membrane usher protein</fullName>
    </submittedName>
</protein>
<gene>
    <name evidence="1" type="ORF">FBZ93_109360</name>
</gene>
<dbReference type="GO" id="GO:0015473">
    <property type="term" value="F:fimbrial usher porin activity"/>
    <property type="evidence" value="ECO:0007669"/>
    <property type="project" value="InterPro"/>
</dbReference>
<dbReference type="Gene3D" id="2.60.40.2610">
    <property type="entry name" value="Outer membrane usher protein FimD, plug domain"/>
    <property type="match status" value="1"/>
</dbReference>
<evidence type="ECO:0000313" key="1">
    <source>
        <dbReference type="EMBL" id="TWB94920.1"/>
    </source>
</evidence>
<sequence length="823" mass="86377">MRLLSRRLVGRRGSAVVSIAALLGMILCAGRARAGENQTNLQLDVVINSVPARMIGSFVRFDNGRIGGTLEELESLGLRPGRPHRPDEIIALDDIPTLKYRYEERTQRIFIIVDEAGRKPQALDAGGFRGTLPRAQADPGAVLNYDLLTSTSNISTSRSIGLANTSLLLDARAFSPYGTAEQSAIIRSGPQQPAQATRLNSSFQYSDQDRMISYVAGDTINGGLAWSRPVRIGGLQAQRDFTLRPDLITAPLATIGGSAAVPSTVDVYVNNIRTFSQDVASGPFSVNNVPLISGAGTTQLVVRDSAGHETRTSAPFYANASLLAPGLSSWSVEAGLPRLSYGSSSDVYVGSPVGSATLRRGIYDGLTAEAHAEGGAGVINGGIGGVLRTGTTGVAAVALAGSGSGKNRGMQTYASYETRLFDVSISASSQHTFGTYDDLASATARLQNIATFNGGLQNLNGLFNYLPGGVASVSNSFAYVTGIYGSARAPVALDRITFSTPMPFDSRASLSASFVDLRDASGNRSNIVTASYSRSLPYNASVFTTVFHDFGSKRNTGIFAGLSMPIGDSASITSGVSSGRSGTIASVDAVRSLGPEPGSYGWRVHDSEGSASYREATASYRSSYGTIQAGASQAGSSAVGSLELRGSITTIGGGVFLSNWIDDSFAVVTTGVPDVEVLNENRWAGVTDSRGMLLIPMLRSYQNNKIAIDPTNLPVDNEAATTHDIVAPADRAGILVRFDVRKETTAALVTFVGADNRVLPAGAVGRMTGGGEFVVGYDGQAYIKGLSAMNEVEIDLADLRCRATFAFVPKPGEQVRIPGVVCR</sequence>
<dbReference type="EMBL" id="VITY01000009">
    <property type="protein sequence ID" value="TWB94920.1"/>
    <property type="molecule type" value="Genomic_DNA"/>
</dbReference>
<accession>A0A560LNK1</accession>
<comment type="caution">
    <text evidence="1">The sequence shown here is derived from an EMBL/GenBank/DDBJ whole genome shotgun (WGS) entry which is preliminary data.</text>
</comment>